<accession>A0A4U8T9Y6</accession>
<evidence type="ECO:0000256" key="5">
    <source>
        <dbReference type="PIRSR" id="PIRSR006278-2"/>
    </source>
</evidence>
<dbReference type="InterPro" id="IPR036052">
    <property type="entry name" value="TrpB-like_PALP_sf"/>
</dbReference>
<reference evidence="6 7" key="1">
    <citation type="journal article" date="2014" name="Genome Announc.">
        <title>Draft genome sequences of eight enterohepatic helicobacter species isolated from both laboratory and wild rodents.</title>
        <authorList>
            <person name="Sheh A."/>
            <person name="Shen Z."/>
            <person name="Fox J.G."/>
        </authorList>
    </citation>
    <scope>NUCLEOTIDE SEQUENCE [LARGE SCALE GENOMIC DNA]</scope>
    <source>
        <strain evidence="6 7">MIT 09-6949</strain>
    </source>
</reference>
<evidence type="ECO:0000313" key="7">
    <source>
        <dbReference type="Proteomes" id="UP000029733"/>
    </source>
</evidence>
<feature type="active site" description="Nucleophile" evidence="4">
    <location>
        <position position="60"/>
    </location>
</feature>
<dbReference type="Proteomes" id="UP000029733">
    <property type="component" value="Unassembled WGS sequence"/>
</dbReference>
<name>A0A4U8T9Y6_9HELI</name>
<organism evidence="6 7">
    <name type="scientific">Helicobacter jaachi</name>
    <dbReference type="NCBI Taxonomy" id="1677920"/>
    <lineage>
        <taxon>Bacteria</taxon>
        <taxon>Pseudomonadati</taxon>
        <taxon>Campylobacterota</taxon>
        <taxon>Epsilonproteobacteria</taxon>
        <taxon>Campylobacterales</taxon>
        <taxon>Helicobacteraceae</taxon>
        <taxon>Helicobacter</taxon>
    </lineage>
</organism>
<keyword evidence="3 5" id="KW-0663">Pyridoxal phosphate</keyword>
<dbReference type="RefSeq" id="WP_052058093.1">
    <property type="nucleotide sequence ID" value="NZ_JRPR02000003.1"/>
</dbReference>
<dbReference type="EMBL" id="JRPR02000003">
    <property type="protein sequence ID" value="TLD96595.1"/>
    <property type="molecule type" value="Genomic_DNA"/>
</dbReference>
<protein>
    <submittedName>
        <fullName evidence="6">Pyridoxal-phosphate dependent enzyme</fullName>
    </submittedName>
</protein>
<dbReference type="InterPro" id="IPR027278">
    <property type="entry name" value="ACCD_DCysDesulf"/>
</dbReference>
<dbReference type="GO" id="GO:0019148">
    <property type="term" value="F:D-cysteine desulfhydrase activity"/>
    <property type="evidence" value="ECO:0007669"/>
    <property type="project" value="TreeGrafter"/>
</dbReference>
<dbReference type="PANTHER" id="PTHR43780">
    <property type="entry name" value="1-AMINOCYCLOPROPANE-1-CARBOXYLATE DEAMINASE-RELATED"/>
    <property type="match status" value="1"/>
</dbReference>
<comment type="cofactor">
    <cofactor evidence="1">
        <name>pyridoxal 5'-phosphate</name>
        <dbReference type="ChEBI" id="CHEBI:597326"/>
    </cofactor>
</comment>
<dbReference type="PANTHER" id="PTHR43780:SF2">
    <property type="entry name" value="1-AMINOCYCLOPROPANE-1-CARBOXYLATE DEAMINASE-RELATED"/>
    <property type="match status" value="1"/>
</dbReference>
<evidence type="ECO:0000256" key="1">
    <source>
        <dbReference type="ARBA" id="ARBA00001933"/>
    </source>
</evidence>
<evidence type="ECO:0000313" key="6">
    <source>
        <dbReference type="EMBL" id="TLD96595.1"/>
    </source>
</evidence>
<dbReference type="AlphaFoldDB" id="A0A4U8T9Y6"/>
<evidence type="ECO:0000256" key="3">
    <source>
        <dbReference type="ARBA" id="ARBA00022898"/>
    </source>
</evidence>
<keyword evidence="7" id="KW-1185">Reference proteome</keyword>
<gene>
    <name evidence="6" type="ORF">LS71_005930</name>
</gene>
<evidence type="ECO:0000256" key="4">
    <source>
        <dbReference type="PIRSR" id="PIRSR006278-1"/>
    </source>
</evidence>
<evidence type="ECO:0000256" key="2">
    <source>
        <dbReference type="ARBA" id="ARBA00008639"/>
    </source>
</evidence>
<dbReference type="OrthoDB" id="5291638at2"/>
<feature type="modified residue" description="N6-(pyridoxal phosphate)lysine" evidence="5">
    <location>
        <position position="35"/>
    </location>
</feature>
<dbReference type="SUPFAM" id="SSF53686">
    <property type="entry name" value="Tryptophan synthase beta subunit-like PLP-dependent enzymes"/>
    <property type="match status" value="1"/>
</dbReference>
<dbReference type="PIRSF" id="PIRSF006278">
    <property type="entry name" value="ACCD_DCysDesulf"/>
    <property type="match status" value="1"/>
</dbReference>
<dbReference type="Gene3D" id="3.40.50.1100">
    <property type="match status" value="1"/>
</dbReference>
<comment type="similarity">
    <text evidence="2">Belongs to the ACC deaminase/D-cysteine desulfhydrase family.</text>
</comment>
<comment type="caution">
    <text evidence="6">The sequence shown here is derived from an EMBL/GenBank/DDBJ whole genome shotgun (WGS) entry which is preliminary data.</text>
</comment>
<proteinExistence type="inferred from homology"/>
<sequence>MLDFSRSIIESRLLFDYPFLLKRDDLIHPYCNGNKARKFAALLQNQYHQNIWLSYGGNQSNAMASLAYLAHIKGATFHYVMPKATFAPKGNLAFALKCGMRAHTLPVGSSVEHLKSYAHSLLTPKTLFIPQGGDVQMAYYGMRALACELKQSIEKQGRGSGVIIFYTSGSGVGVVALKKALDLLYPQASLVALNCAKADLCALFDSHNVSAPIILESPFIFAKPKIAIWDMQSYLKSHNVRCDIIYDSVGFYMLRQHLHAFKGYKLVFIHSGGLMGNLSQLPRYAHILNPAHKRSQKV</sequence>